<evidence type="ECO:0000313" key="8">
    <source>
        <dbReference type="Proteomes" id="UP000095544"/>
    </source>
</evidence>
<dbReference type="STRING" id="39482.ERS852491_03362"/>
<reference evidence="7 8" key="1">
    <citation type="submission" date="2015-09" db="EMBL/GenBank/DDBJ databases">
        <authorList>
            <consortium name="Pathogen Informatics"/>
        </authorList>
    </citation>
    <scope>NUCLEOTIDE SEQUENCE [LARGE SCALE GENOMIC DNA]</scope>
    <source>
        <strain evidence="7 8">2789STDY5834876</strain>
    </source>
</reference>
<dbReference type="InterPro" id="IPR013525">
    <property type="entry name" value="ABC2_TM"/>
</dbReference>
<feature type="transmembrane region" description="Helical" evidence="5">
    <location>
        <begin position="319"/>
        <end position="338"/>
    </location>
</feature>
<dbReference type="Pfam" id="PF12698">
    <property type="entry name" value="ABC2_membrane_3"/>
    <property type="match status" value="1"/>
</dbReference>
<keyword evidence="2 5" id="KW-0812">Transmembrane</keyword>
<evidence type="ECO:0000259" key="6">
    <source>
        <dbReference type="Pfam" id="PF12698"/>
    </source>
</evidence>
<comment type="subcellular location">
    <subcellularLocation>
        <location evidence="1">Membrane</location>
        <topology evidence="1">Multi-pass membrane protein</topology>
    </subcellularLocation>
</comment>
<dbReference type="PANTHER" id="PTHR43471:SF3">
    <property type="entry name" value="ABC TRANSPORTER PERMEASE PROTEIN NATB"/>
    <property type="match status" value="1"/>
</dbReference>
<evidence type="ECO:0000256" key="1">
    <source>
        <dbReference type="ARBA" id="ARBA00004141"/>
    </source>
</evidence>
<evidence type="ECO:0000256" key="3">
    <source>
        <dbReference type="ARBA" id="ARBA00022989"/>
    </source>
</evidence>
<feature type="transmembrane region" description="Helical" evidence="5">
    <location>
        <begin position="236"/>
        <end position="264"/>
    </location>
</feature>
<evidence type="ECO:0000256" key="5">
    <source>
        <dbReference type="SAM" id="Phobius"/>
    </source>
</evidence>
<feature type="transmembrane region" description="Helical" evidence="5">
    <location>
        <begin position="193"/>
        <end position="215"/>
    </location>
</feature>
<accession>A0A174HZS5</accession>
<feature type="transmembrane region" description="Helical" evidence="5">
    <location>
        <begin position="284"/>
        <end position="307"/>
    </location>
</feature>
<keyword evidence="4 5" id="KW-0472">Membrane</keyword>
<name>A0A174HZS5_9FIRM</name>
<dbReference type="GO" id="GO:0016020">
    <property type="term" value="C:membrane"/>
    <property type="evidence" value="ECO:0007669"/>
    <property type="project" value="UniProtKB-SubCell"/>
</dbReference>
<evidence type="ECO:0000313" key="7">
    <source>
        <dbReference type="EMBL" id="CUO80492.1"/>
    </source>
</evidence>
<gene>
    <name evidence="7" type="primary">ybhR_2</name>
    <name evidence="7" type="ORF">ERS852491_03362</name>
</gene>
<evidence type="ECO:0000256" key="4">
    <source>
        <dbReference type="ARBA" id="ARBA00023136"/>
    </source>
</evidence>
<dbReference type="GO" id="GO:0140359">
    <property type="term" value="F:ABC-type transporter activity"/>
    <property type="evidence" value="ECO:0007669"/>
    <property type="project" value="InterPro"/>
</dbReference>
<proteinExistence type="predicted"/>
<dbReference type="EMBL" id="CYZU01000035">
    <property type="protein sequence ID" value="CUO80492.1"/>
    <property type="molecule type" value="Genomic_DNA"/>
</dbReference>
<dbReference type="OrthoDB" id="5486437at2"/>
<dbReference type="AlphaFoldDB" id="A0A174HZS5"/>
<feature type="transmembrane region" description="Helical" evidence="5">
    <location>
        <begin position="373"/>
        <end position="392"/>
    </location>
</feature>
<organism evidence="7 8">
    <name type="scientific">Faecalicatena contorta</name>
    <dbReference type="NCBI Taxonomy" id="39482"/>
    <lineage>
        <taxon>Bacteria</taxon>
        <taxon>Bacillati</taxon>
        <taxon>Bacillota</taxon>
        <taxon>Clostridia</taxon>
        <taxon>Lachnospirales</taxon>
        <taxon>Lachnospiraceae</taxon>
        <taxon>Faecalicatena</taxon>
    </lineage>
</organism>
<keyword evidence="3 5" id="KW-1133">Transmembrane helix</keyword>
<feature type="domain" description="ABC-2 type transporter transmembrane" evidence="6">
    <location>
        <begin position="19"/>
        <end position="388"/>
    </location>
</feature>
<dbReference type="PANTHER" id="PTHR43471">
    <property type="entry name" value="ABC TRANSPORTER PERMEASE"/>
    <property type="match status" value="1"/>
</dbReference>
<protein>
    <submittedName>
        <fullName evidence="7">Inner membrane transport permease ybhR</fullName>
    </submittedName>
</protein>
<sequence>MSGIKQICGKELARVFKDKKMIFSVFFLPVIIMVGIMTLVSSLSSSAQEDVESHKAIVYLQNAPAGFEEFLKAADKECDVYTVSDRAETEDMIKNGGADLLIEFPEGFLDEVSSYQTGAPTPQVKTYYNPSEDYSRAAYDTISNGVLESYRQLLLSDRVEDMEGLTVFTVNSDNPEMVIQDEEKASGKVLGMMLPYFVTILLFAGAMGIGTDMVAGEKERGTMASLLVSPIKRSSIVLGKVFSLMIISGVSSVVYVGAMVAFMPQMMSGMGGDMGLDLSLNPKQIGMMAALLVAIAFLYSAIIVLVSVFAKTVKEANSYVMPVYMLVLVLGITTMFTTKTPHEWFYAVPIYNTSLTLQGILTQEVTMMQYGMTLGVTLVLGAVLIGVIAKAFESEKVMAI</sequence>
<evidence type="ECO:0000256" key="2">
    <source>
        <dbReference type="ARBA" id="ARBA00022692"/>
    </source>
</evidence>
<feature type="transmembrane region" description="Helical" evidence="5">
    <location>
        <begin position="21"/>
        <end position="40"/>
    </location>
</feature>
<dbReference type="Proteomes" id="UP000095544">
    <property type="component" value="Unassembled WGS sequence"/>
</dbReference>
<dbReference type="RefSeq" id="WP_050641691.1">
    <property type="nucleotide sequence ID" value="NZ_CABKUE010000009.1"/>
</dbReference>